<feature type="domain" description="Chitin-binding type-2" evidence="3">
    <location>
        <begin position="1102"/>
        <end position="1151"/>
    </location>
</feature>
<dbReference type="Proteomes" id="UP000507470">
    <property type="component" value="Unassembled WGS sequence"/>
</dbReference>
<feature type="domain" description="Chitin-binding type-2" evidence="3">
    <location>
        <begin position="1463"/>
        <end position="1532"/>
    </location>
</feature>
<feature type="chain" id="PRO_5026893710" description="Chitin-binding type-2 domain-containing protein" evidence="2">
    <location>
        <begin position="20"/>
        <end position="2701"/>
    </location>
</feature>
<evidence type="ECO:0000256" key="2">
    <source>
        <dbReference type="SAM" id="SignalP"/>
    </source>
</evidence>
<dbReference type="SMART" id="SM00209">
    <property type="entry name" value="TSP1"/>
    <property type="match status" value="1"/>
</dbReference>
<feature type="domain" description="Chitin-binding type-2" evidence="3">
    <location>
        <begin position="1316"/>
        <end position="1375"/>
    </location>
</feature>
<reference evidence="4 5" key="1">
    <citation type="submission" date="2020-06" db="EMBL/GenBank/DDBJ databases">
        <authorList>
            <person name="Li R."/>
            <person name="Bekaert M."/>
        </authorList>
    </citation>
    <scope>NUCLEOTIDE SEQUENCE [LARGE SCALE GENOMIC DNA]</scope>
    <source>
        <strain evidence="5">wild</strain>
    </source>
</reference>
<gene>
    <name evidence="4" type="ORF">MCOR_26768</name>
</gene>
<dbReference type="Gene3D" id="2.170.140.10">
    <property type="entry name" value="Chitin binding domain"/>
    <property type="match status" value="4"/>
</dbReference>
<feature type="domain" description="Chitin-binding type-2" evidence="3">
    <location>
        <begin position="2344"/>
        <end position="2404"/>
    </location>
</feature>
<dbReference type="InterPro" id="IPR035234">
    <property type="entry name" value="IgGFc-bd_N"/>
</dbReference>
<evidence type="ECO:0000259" key="3">
    <source>
        <dbReference type="PROSITE" id="PS50940"/>
    </source>
</evidence>
<dbReference type="PANTHER" id="PTHR46534:SF1">
    <property type="entry name" value="IGGFC-BINDING PROTEIN N-TERMINAL DOMAIN-CONTAINING PROTEIN"/>
    <property type="match status" value="1"/>
</dbReference>
<feature type="domain" description="Chitin-binding type-2" evidence="3">
    <location>
        <begin position="718"/>
        <end position="773"/>
    </location>
</feature>
<accession>A0A6J8C5R6</accession>
<sequence length="2701" mass="303053">MIDLRKLLAVICILSLSFGQGPPDNIGREFVVSFMENDQYGNVFPLELYVTTSEKHPVHVQITSPKWTQPSVSESVTVSPGQVVRVKVSDEFRMKGSLKSSKVLLVKSDGDIAVYGGNKEDYSNDVFCGIPTDALGNEYYAMCYGPAFRKTELGVAATQDNTVVKVTLPKAPNMTVTYNSKTYHGGDVITVNLDKYENFQLQSVGDLTGAHIVATHPVSAYSGNIKTNIGSGKWQDHLVEQLTPVDTWGKKFVTAPIPKRTVGDYFRIVASEDNTVVNIAGMPSITLAKAGDWKQITLPSSSYKSINASKPVFMAQFVLSQLNAQEPADPSMMIIPPYELFNSGYTFATPEYSHPEYFKYENQVLLVIESSKKDGLLLDGKPLPKGTKWNPIEGTTLVGTYVDIPKGSHTVVHKDSYTIFGSYLYGHAYHESYAFPTGMRLAKINAPCTPTKSIDGDGLDNDCDGKIDEELCTTDNNKQGKCLRSVNYLFRYDDGDGKIDEDCTDPTPVDGLWGSWGPWSGSCSVTCGKGVLFRNRSCDDPAPLYNGKNCIGSGQDTKPCDTGVNCPLDPSTACKNNPHELIANPVDCAQYYDCSQKKSSMGQDYLKECKYPDLFSPVTKKCQDFQTVKCDKRPEPQAPCDYVQNKCNGTDPTCNCPKRLPSCIGKKDGDQEFPGKRGDPAYINCYKNRTMKITQCKPGYFFDPRGKTCRPMNAAVLRFYCRTHSVDKLPDLHNCAKYQDCSKNPTASECTYPDLFSTVTGKCENFTTVNCEKRQEPQAPCEYDQNLCPSGNTTCQKCPERLPSCIGLPDGDNPIPNHKWTSRYITCYKNRTLLPVHKCPAPKIYHPIKKICTEDIQPKEVPDFCKANPTAVIPSLTNCAEFYNCSDGNKAHECHYPDLFSKISRRCENFTGVQCNNKTEPQAPCEYNQNLCHGKPGCISCPKRLPSCVGKPDGSQPFPSKLWMEDYVRCYKNRTMSVVKCPKGQYFHPNEQKCKTKVDKVDVPDYCTAYPSAILPDPDNCAHYFNCSDPTMATITRAAGQTPGNYRKECHYPDLFDDSIKQCNNFEMVNCSKKPEPQAPCEYQQNLCPATNKTCVQCSKRLPSCIGKSDGLNPFPAKMWQADYVRCYKNRTMAVSKCPTGEYFNPRLDKCMKVVQPVDIPDYCKVHPTSMIPDPTNCAKFYNCSQNMATKTAVTSECKYPDLFSDVSQRCERFQNVSCKTRQEPQAPCEYDQNLCKPGDMNCEVCPKRLPSCRGLLDGDEAVQSALWTDLYVTCLINRTMAVRHCPVGQVFDPSQLHCVSKIPKDLLGIFIGNIDAFCQANPTSIVPHPDTCGQYYNCSAMSKYGHHLQECQYPDLFDEVSLTCKDFEQVKCNKSKHEPEAPCEYLQNRCNVSDPSCLPCPKRLPSCVGHPDGDNSFPNKLWMSDYITCYKNRTLNVTHCSHGYFNPRTVKCEVDVPKVDVPDYCTAHPSTILPDPDNCAHYFNCSDPTTATITRAAGQTPGNYRKECHYPDLFDDSIKQCNKFEMVNCSKKPEPQAPCEYQQNLCQAINKTCDPCTKRLPSCVGKSDGLNPFPAKMWQADYVRCYKNRTMAVTKCPSGEYFNPRLDKCMKVVQPVDVPDYCSAHPSSILPDPDNCAHYFNCSDSTTATITRAAGQTSGNYRKECHYPDLFDDSIKQCNKFEMVNCSKKPEPQAPCEYQQNLCQAINKTCDPCTKRLPSCVGKSDGLNPFPAKMWQADYVRCYKNRTMAVTKCPTGEYFNPRLDKCMKVVQPVDIPDYCKVHPTAMIPDPTNCAKFYNCSQNMATKTAVTSECKYPDLFSDVSQHCERFQNVSCKTRKEPQAPCEYDQNLCKPGDMNCEVCPKRLPSCRGLPDGDEAVQSALWTDLYVTCLINRTMAVRHCPVGQVYDPNQLHCVRKIPKGNIDAFCQANPTSIVPNPDTCGQYYNCSAMSKYGHHLQECQYPDLFDDISLTCKDFQQVKCNKSKHEPEAPCEYLQNRCNVSDPSCLPCPKRLPSCVGHPDGDNSFPNKLWMSDYIICYKNRTLNVTHCSHGYFNPRTGKCQDDVPKVDVPDYCTAHPSAILPDPDNCAHYFNCSDPTTATITRGAGQTPGNYRKECHYPDLFDDSIKLCNKFEMVNCSKKPEPQAPCEYQQNLCQAINKTCDPCTKRLPSCVGKSDGLNPFPAKMWQADYVRCYKNRTMAVTKCPTGEYFNPRLDKCMKVVQPVDVPDYCTAHPSTILPDPDNCAHYFNCSDPTMATITRGAGQTPGNYRKECHYPDLFDDSIKQCNNFEMVNCSKNQNHKLLVMSDVIKNRTVAVTKCPTGEYFNPRLDKCMKVVQPVDIPDYCKVHPTAMIPDPTNCAKFYNCSQNMATKKAFTSECKYPDLFSDVSQRCERFQNVSCKTRKEPQAPCEYDQNLCKPGDMNCEVCPKRLPSCRGLPDGDEAVQSALWTDLYVTCLINRTMAVRHCPVGEVFDPSQLHCISKIPKVDVPKYCQANPTEILPDPDNCAHYYNCSVAMATTFRSGNSSSCEYEQNLCKPGDVSCPPCPDRLPSCVGMSDGVNMFTGREWKADYAICYQNRTMELKKCSKGYFHPMKRVCTEIVNHVDVPAYCKANPREIIPYHDNCAHYFDCTKVNQNRTTRAMTTGGMSECKYPDLFDAQTLTCQSFTTVPCHDRPEPLVHDSYHNTACPCKYPDLFRY</sequence>
<proteinExistence type="predicted"/>
<dbReference type="EMBL" id="CACVKT020004828">
    <property type="protein sequence ID" value="CAC5391785.1"/>
    <property type="molecule type" value="Genomic_DNA"/>
</dbReference>
<evidence type="ECO:0000313" key="4">
    <source>
        <dbReference type="EMBL" id="CAC5391785.1"/>
    </source>
</evidence>
<dbReference type="InterPro" id="IPR002557">
    <property type="entry name" value="Chitin-bd_dom"/>
</dbReference>
<dbReference type="SMART" id="SM00494">
    <property type="entry name" value="ChtBD2"/>
    <property type="match status" value="23"/>
</dbReference>
<dbReference type="FunFam" id="2.20.100.10:FF:000001">
    <property type="entry name" value="semaphorin-5A isoform X1"/>
    <property type="match status" value="1"/>
</dbReference>
<evidence type="ECO:0000256" key="1">
    <source>
        <dbReference type="ARBA" id="ARBA00023157"/>
    </source>
</evidence>
<feature type="domain" description="Chitin-binding type-2" evidence="3">
    <location>
        <begin position="2610"/>
        <end position="2676"/>
    </location>
</feature>
<keyword evidence="2" id="KW-0732">Signal</keyword>
<dbReference type="Pfam" id="PF00090">
    <property type="entry name" value="TSP_1"/>
    <property type="match status" value="1"/>
</dbReference>
<protein>
    <recommendedName>
        <fullName evidence="3">Chitin-binding type-2 domain-containing protein</fullName>
    </recommendedName>
</protein>
<dbReference type="PANTHER" id="PTHR46534">
    <property type="entry name" value="IGGFC_BINDING DOMAIN-CONTAINING PROTEIN"/>
    <property type="match status" value="1"/>
</dbReference>
<dbReference type="SUPFAM" id="SSF82895">
    <property type="entry name" value="TSP-1 type 1 repeat"/>
    <property type="match status" value="1"/>
</dbReference>
<dbReference type="Gene3D" id="2.20.100.10">
    <property type="entry name" value="Thrombospondin type-1 (TSP1) repeat"/>
    <property type="match status" value="1"/>
</dbReference>
<dbReference type="PROSITE" id="PS50092">
    <property type="entry name" value="TSP1"/>
    <property type="match status" value="1"/>
</dbReference>
<feature type="domain" description="Chitin-binding type-2" evidence="3">
    <location>
        <begin position="1004"/>
        <end position="1073"/>
    </location>
</feature>
<dbReference type="InterPro" id="IPR036508">
    <property type="entry name" value="Chitin-bd_dom_sf"/>
</dbReference>
<feature type="domain" description="Chitin-binding type-2" evidence="3">
    <location>
        <begin position="2170"/>
        <end position="2219"/>
    </location>
</feature>
<feature type="domain" description="Chitin-binding type-2" evidence="3">
    <location>
        <begin position="2072"/>
        <end position="2141"/>
    </location>
</feature>
<dbReference type="InterPro" id="IPR000884">
    <property type="entry name" value="TSP1_rpt"/>
</dbReference>
<dbReference type="Pfam" id="PF17517">
    <property type="entry name" value="IgGFc_binding"/>
    <property type="match status" value="1"/>
</dbReference>
<feature type="domain" description="Chitin-binding type-2" evidence="3">
    <location>
        <begin position="1561"/>
        <end position="1610"/>
    </location>
</feature>
<dbReference type="GO" id="GO:0008061">
    <property type="term" value="F:chitin binding"/>
    <property type="evidence" value="ECO:0007669"/>
    <property type="project" value="InterPro"/>
</dbReference>
<name>A0A6J8C5R6_MYTCO</name>
<feature type="domain" description="Chitin-binding type-2" evidence="3">
    <location>
        <begin position="862"/>
        <end position="917"/>
    </location>
</feature>
<feature type="domain" description="Chitin-binding type-2" evidence="3">
    <location>
        <begin position="571"/>
        <end position="632"/>
    </location>
</feature>
<dbReference type="PROSITE" id="PS50940">
    <property type="entry name" value="CHIT_BIND_II"/>
    <property type="match status" value="18"/>
</dbReference>
<dbReference type="OrthoDB" id="6020543at2759"/>
<feature type="domain" description="Chitin-binding type-2" evidence="3">
    <location>
        <begin position="2229"/>
        <end position="2298"/>
    </location>
</feature>
<evidence type="ECO:0000313" key="5">
    <source>
        <dbReference type="Proteomes" id="UP000507470"/>
    </source>
</evidence>
<dbReference type="SUPFAM" id="SSF57625">
    <property type="entry name" value="Invertebrate chitin-binding proteins"/>
    <property type="match status" value="6"/>
</dbReference>
<feature type="domain" description="Chitin-binding type-2" evidence="3">
    <location>
        <begin position="1925"/>
        <end position="1984"/>
    </location>
</feature>
<keyword evidence="5" id="KW-1185">Reference proteome</keyword>
<keyword evidence="1" id="KW-1015">Disulfide bond</keyword>
<feature type="domain" description="Chitin-binding type-2" evidence="3">
    <location>
        <begin position="1620"/>
        <end position="1689"/>
    </location>
</feature>
<feature type="domain" description="Chitin-binding type-2" evidence="3">
    <location>
        <begin position="1777"/>
        <end position="1837"/>
    </location>
</feature>
<feature type="domain" description="Chitin-binding type-2" evidence="3">
    <location>
        <begin position="1718"/>
        <end position="1767"/>
    </location>
</feature>
<dbReference type="InterPro" id="IPR036383">
    <property type="entry name" value="TSP1_rpt_sf"/>
</dbReference>
<organism evidence="4 5">
    <name type="scientific">Mytilus coruscus</name>
    <name type="common">Sea mussel</name>
    <dbReference type="NCBI Taxonomy" id="42192"/>
    <lineage>
        <taxon>Eukaryota</taxon>
        <taxon>Metazoa</taxon>
        <taxon>Spiralia</taxon>
        <taxon>Lophotrochozoa</taxon>
        <taxon>Mollusca</taxon>
        <taxon>Bivalvia</taxon>
        <taxon>Autobranchia</taxon>
        <taxon>Pteriomorphia</taxon>
        <taxon>Mytilida</taxon>
        <taxon>Mytiloidea</taxon>
        <taxon>Mytilidae</taxon>
        <taxon>Mytilinae</taxon>
        <taxon>Mytilus</taxon>
    </lineage>
</organism>
<feature type="domain" description="Chitin-binding type-2" evidence="3">
    <location>
        <begin position="1161"/>
        <end position="1221"/>
    </location>
</feature>
<feature type="signal peptide" evidence="2">
    <location>
        <begin position="1"/>
        <end position="19"/>
    </location>
</feature>
<dbReference type="GO" id="GO:0005576">
    <property type="term" value="C:extracellular region"/>
    <property type="evidence" value="ECO:0007669"/>
    <property type="project" value="InterPro"/>
</dbReference>